<feature type="domain" description="SAM-dependent MTase RsmB/NOP-type" evidence="6">
    <location>
        <begin position="127"/>
        <end position="433"/>
    </location>
</feature>
<evidence type="ECO:0000256" key="1">
    <source>
        <dbReference type="ARBA" id="ARBA00022603"/>
    </source>
</evidence>
<dbReference type="Gene3D" id="3.40.50.150">
    <property type="entry name" value="Vaccinia Virus protein VP39"/>
    <property type="match status" value="1"/>
</dbReference>
<dbReference type="GO" id="GO:0005730">
    <property type="term" value="C:nucleolus"/>
    <property type="evidence" value="ECO:0007669"/>
    <property type="project" value="TreeGrafter"/>
</dbReference>
<protein>
    <submittedName>
        <fullName evidence="7">BA75_02043T0</fullName>
    </submittedName>
</protein>
<feature type="binding site" evidence="5">
    <location>
        <position position="298"/>
    </location>
    <ligand>
        <name>S-adenosyl-L-methionine</name>
        <dbReference type="ChEBI" id="CHEBI:59789"/>
    </ligand>
</feature>
<dbReference type="PROSITE" id="PS51686">
    <property type="entry name" value="SAM_MT_RSMB_NOP"/>
    <property type="match status" value="1"/>
</dbReference>
<evidence type="ECO:0000313" key="7">
    <source>
        <dbReference type="EMBL" id="ANZ75981.1"/>
    </source>
</evidence>
<dbReference type="PRINTS" id="PR02008">
    <property type="entry name" value="RCMTFAMILY"/>
</dbReference>
<dbReference type="Pfam" id="PF21153">
    <property type="entry name" value="NSUN5_N"/>
    <property type="match status" value="1"/>
</dbReference>
<dbReference type="InterPro" id="IPR001678">
    <property type="entry name" value="MeTrfase_RsmB-F_NOP2_dom"/>
</dbReference>
<organism evidence="7 8">
    <name type="scientific">Komagataella pastoris</name>
    <name type="common">Yeast</name>
    <name type="synonym">Pichia pastoris</name>
    <dbReference type="NCBI Taxonomy" id="4922"/>
    <lineage>
        <taxon>Eukaryota</taxon>
        <taxon>Fungi</taxon>
        <taxon>Dikarya</taxon>
        <taxon>Ascomycota</taxon>
        <taxon>Saccharomycotina</taxon>
        <taxon>Pichiomycetes</taxon>
        <taxon>Pichiales</taxon>
        <taxon>Pichiaceae</taxon>
        <taxon>Komagataella</taxon>
    </lineage>
</organism>
<feature type="binding site" evidence="5">
    <location>
        <position position="252"/>
    </location>
    <ligand>
        <name>S-adenosyl-L-methionine</name>
        <dbReference type="ChEBI" id="CHEBI:59789"/>
    </ligand>
</feature>
<dbReference type="Pfam" id="PF01189">
    <property type="entry name" value="Methyltr_RsmB-F"/>
    <property type="match status" value="1"/>
</dbReference>
<dbReference type="Gene3D" id="3.30.70.1170">
    <property type="entry name" value="Sun protein, domain 3"/>
    <property type="match status" value="1"/>
</dbReference>
<gene>
    <name evidence="7" type="primary">YNL022C</name>
    <name evidence="7" type="ORF">ATY40_BA7502043</name>
</gene>
<feature type="binding site" evidence="5">
    <location>
        <begin position="227"/>
        <end position="233"/>
    </location>
    <ligand>
        <name>S-adenosyl-L-methionine</name>
        <dbReference type="ChEBI" id="CHEBI:59789"/>
    </ligand>
</feature>
<dbReference type="SUPFAM" id="SSF53335">
    <property type="entry name" value="S-adenosyl-L-methionine-dependent methyltransferases"/>
    <property type="match status" value="1"/>
</dbReference>
<evidence type="ECO:0000313" key="8">
    <source>
        <dbReference type="Proteomes" id="UP000094565"/>
    </source>
</evidence>
<dbReference type="InterPro" id="IPR023267">
    <property type="entry name" value="RCMT"/>
</dbReference>
<dbReference type="EMBL" id="CP014585">
    <property type="protein sequence ID" value="ANZ75981.1"/>
    <property type="molecule type" value="Genomic_DNA"/>
</dbReference>
<keyword evidence="4 5" id="KW-0694">RNA-binding</keyword>
<evidence type="ECO:0000256" key="2">
    <source>
        <dbReference type="ARBA" id="ARBA00022679"/>
    </source>
</evidence>
<dbReference type="AlphaFoldDB" id="A0A1B2JDE0"/>
<keyword evidence="3 5" id="KW-0949">S-adenosyl-L-methionine</keyword>
<proteinExistence type="inferred from homology"/>
<dbReference type="InterPro" id="IPR049560">
    <property type="entry name" value="MeTrfase_RsmB-F_NOP2_cat"/>
</dbReference>
<keyword evidence="2 5" id="KW-0808">Transferase</keyword>
<dbReference type="PANTHER" id="PTHR22807:SF4">
    <property type="entry name" value="28S RRNA (CYTOSINE-C(5))-METHYLTRANSFERASE"/>
    <property type="match status" value="1"/>
</dbReference>
<feature type="active site" description="Nucleophile" evidence="5">
    <location>
        <position position="353"/>
    </location>
</feature>
<dbReference type="InterPro" id="IPR048889">
    <property type="entry name" value="NSUN5_RCM1_N"/>
</dbReference>
<sequence>MNLYREAEQFIEHNPKSGSLQNRIFDASRNKKIKNNPKHVYALVYSASRYKKFLKQIIRNSKLLEDKRIRAKEPLLILMAHDLLFSKNGRIQCGKHPLKDAVLAHKTRLQAELTKLKIKYKVKDLEELIEDDDTPVRWIRVNLLKTSREKLLKEFKHLIQVESFQELEVGKIYHDVYIPNLFGVHPREKITSTDAYLKGRLIIQDRASCFPAHILHPSPGDKIIDTCSAPGNKTTHLASYLENKPNSITAFEKDPKRAEVLKTLCAKAGGLPCIDIQVGDFTATNPEDYPEIDGFVIDPSCSGSGIFGRAFEENEQDETYDDTRLSKLASFQFTIVRHAMMFPHARKLTYSTCSVHPQENERVVVDLLRDPDVQAKGWKLCTRDEVIPNWNRRGFEEEFSTFENPKELAEACIRSKPKEDGGIGFFVVAFKRDISI</sequence>
<evidence type="ECO:0000256" key="4">
    <source>
        <dbReference type="ARBA" id="ARBA00022884"/>
    </source>
</evidence>
<evidence type="ECO:0000256" key="3">
    <source>
        <dbReference type="ARBA" id="ARBA00022691"/>
    </source>
</evidence>
<comment type="similarity">
    <text evidence="5">Belongs to the class I-like SAM-binding methyltransferase superfamily. RsmB/NOP family.</text>
</comment>
<dbReference type="GO" id="GO:0008173">
    <property type="term" value="F:RNA methyltransferase activity"/>
    <property type="evidence" value="ECO:0007669"/>
    <property type="project" value="InterPro"/>
</dbReference>
<dbReference type="GO" id="GO:0070475">
    <property type="term" value="P:rRNA base methylation"/>
    <property type="evidence" value="ECO:0007669"/>
    <property type="project" value="TreeGrafter"/>
</dbReference>
<keyword evidence="1 5" id="KW-0489">Methyltransferase</keyword>
<evidence type="ECO:0000256" key="5">
    <source>
        <dbReference type="PROSITE-ProRule" id="PRU01023"/>
    </source>
</evidence>
<dbReference type="InterPro" id="IPR029063">
    <property type="entry name" value="SAM-dependent_MTases_sf"/>
</dbReference>
<dbReference type="PANTHER" id="PTHR22807">
    <property type="entry name" value="NOP2 YEAST -RELATED NOL1/NOP2/FMU SUN DOMAIN-CONTAINING"/>
    <property type="match status" value="1"/>
</dbReference>
<name>A0A1B2JDE0_PICPA</name>
<reference evidence="7 8" key="1">
    <citation type="submission" date="2016-02" db="EMBL/GenBank/DDBJ databases">
        <title>Comparative genomic and transcriptomic foundation for Pichia pastoris.</title>
        <authorList>
            <person name="Love K.R."/>
            <person name="Shah K.A."/>
            <person name="Whittaker C.A."/>
            <person name="Wu J."/>
            <person name="Bartlett M.C."/>
            <person name="Ma D."/>
            <person name="Leeson R.L."/>
            <person name="Priest M."/>
            <person name="Young S.K."/>
            <person name="Love J.C."/>
        </authorList>
    </citation>
    <scope>NUCLEOTIDE SEQUENCE [LARGE SCALE GENOMIC DNA]</scope>
    <source>
        <strain evidence="7 8">ATCC 28485</strain>
    </source>
</reference>
<feature type="binding site" evidence="5">
    <location>
        <position position="280"/>
    </location>
    <ligand>
        <name>S-adenosyl-L-methionine</name>
        <dbReference type="ChEBI" id="CHEBI:59789"/>
    </ligand>
</feature>
<dbReference type="Proteomes" id="UP000094565">
    <property type="component" value="Chromosome 2"/>
</dbReference>
<evidence type="ECO:0000259" key="6">
    <source>
        <dbReference type="PROSITE" id="PS51686"/>
    </source>
</evidence>
<dbReference type="GO" id="GO:0003723">
    <property type="term" value="F:RNA binding"/>
    <property type="evidence" value="ECO:0007669"/>
    <property type="project" value="UniProtKB-UniRule"/>
</dbReference>
<keyword evidence="8" id="KW-1185">Reference proteome</keyword>
<accession>A0A1B2JDE0</accession>
<dbReference type="OrthoDB" id="435282at2759"/>